<keyword evidence="11" id="KW-1185">Reference proteome</keyword>
<comment type="similarity">
    <text evidence="2">Belongs to the C-terminally encoded plant signaling peptide (CEP) family.</text>
</comment>
<evidence type="ECO:0000313" key="10">
    <source>
        <dbReference type="EMBL" id="KAK8995684.1"/>
    </source>
</evidence>
<keyword evidence="3" id="KW-0052">Apoplast</keyword>
<keyword evidence="4" id="KW-0964">Secreted</keyword>
<evidence type="ECO:0000256" key="3">
    <source>
        <dbReference type="ARBA" id="ARBA00022523"/>
    </source>
</evidence>
<feature type="compositionally biased region" description="Basic and acidic residues" evidence="8">
    <location>
        <begin position="67"/>
        <end position="81"/>
    </location>
</feature>
<accession>A0ABR2Q4S5</accession>
<evidence type="ECO:0000256" key="7">
    <source>
        <dbReference type="ARBA" id="ARBA00023278"/>
    </source>
</evidence>
<comment type="caution">
    <text evidence="10">The sequence shown here is derived from an EMBL/GenBank/DDBJ whole genome shotgun (WGS) entry which is preliminary data.</text>
</comment>
<feature type="chain" id="PRO_5045519164" evidence="9">
    <location>
        <begin position="30"/>
        <end position="94"/>
    </location>
</feature>
<dbReference type="PANTHER" id="PTHR33348:SF44">
    <property type="entry name" value="PRECURSOR OF CEP6"/>
    <property type="match status" value="1"/>
</dbReference>
<evidence type="ECO:0000256" key="6">
    <source>
        <dbReference type="ARBA" id="ARBA00022729"/>
    </source>
</evidence>
<evidence type="ECO:0000256" key="8">
    <source>
        <dbReference type="SAM" id="MobiDB-lite"/>
    </source>
</evidence>
<name>A0ABR2Q4S5_9ROSI</name>
<gene>
    <name evidence="10" type="ORF">V6N11_075947</name>
</gene>
<reference evidence="10 11" key="1">
    <citation type="journal article" date="2024" name="G3 (Bethesda)">
        <title>Genome assembly of Hibiscus sabdariffa L. provides insights into metabolisms of medicinal natural products.</title>
        <authorList>
            <person name="Kim T."/>
        </authorList>
    </citation>
    <scope>NUCLEOTIDE SEQUENCE [LARGE SCALE GENOMIC DNA]</scope>
    <source>
        <strain evidence="10">TK-2024</strain>
        <tissue evidence="10">Old leaves</tissue>
    </source>
</reference>
<organism evidence="10 11">
    <name type="scientific">Hibiscus sabdariffa</name>
    <name type="common">roselle</name>
    <dbReference type="NCBI Taxonomy" id="183260"/>
    <lineage>
        <taxon>Eukaryota</taxon>
        <taxon>Viridiplantae</taxon>
        <taxon>Streptophyta</taxon>
        <taxon>Embryophyta</taxon>
        <taxon>Tracheophyta</taxon>
        <taxon>Spermatophyta</taxon>
        <taxon>Magnoliopsida</taxon>
        <taxon>eudicotyledons</taxon>
        <taxon>Gunneridae</taxon>
        <taxon>Pentapetalae</taxon>
        <taxon>rosids</taxon>
        <taxon>malvids</taxon>
        <taxon>Malvales</taxon>
        <taxon>Malvaceae</taxon>
        <taxon>Malvoideae</taxon>
        <taxon>Hibiscus</taxon>
    </lineage>
</organism>
<evidence type="ECO:0000256" key="4">
    <source>
        <dbReference type="ARBA" id="ARBA00022525"/>
    </source>
</evidence>
<proteinExistence type="inferred from homology"/>
<dbReference type="Proteomes" id="UP001396334">
    <property type="component" value="Unassembled WGS sequence"/>
</dbReference>
<dbReference type="PANTHER" id="PTHR33348">
    <property type="entry name" value="PRECURSOR OF CEP5"/>
    <property type="match status" value="1"/>
</dbReference>
<dbReference type="EMBL" id="JBBPBN010000045">
    <property type="protein sequence ID" value="KAK8995684.1"/>
    <property type="molecule type" value="Genomic_DNA"/>
</dbReference>
<keyword evidence="7" id="KW-0379">Hydroxylation</keyword>
<evidence type="ECO:0000256" key="9">
    <source>
        <dbReference type="SAM" id="SignalP"/>
    </source>
</evidence>
<evidence type="ECO:0000256" key="1">
    <source>
        <dbReference type="ARBA" id="ARBA00004271"/>
    </source>
</evidence>
<evidence type="ECO:0000313" key="11">
    <source>
        <dbReference type="Proteomes" id="UP001396334"/>
    </source>
</evidence>
<comment type="subcellular location">
    <subcellularLocation>
        <location evidence="1">Secreted</location>
        <location evidence="1">Extracellular space</location>
        <location evidence="1">Apoplast</location>
    </subcellularLocation>
</comment>
<keyword evidence="5" id="KW-0372">Hormone</keyword>
<dbReference type="InterPro" id="IPR033250">
    <property type="entry name" value="CEP"/>
</dbReference>
<feature type="region of interest" description="Disordered" evidence="8">
    <location>
        <begin position="31"/>
        <end position="94"/>
    </location>
</feature>
<evidence type="ECO:0000256" key="2">
    <source>
        <dbReference type="ARBA" id="ARBA00008963"/>
    </source>
</evidence>
<feature type="signal peptide" evidence="9">
    <location>
        <begin position="1"/>
        <end position="29"/>
    </location>
</feature>
<feature type="compositionally biased region" description="Basic and acidic residues" evidence="8">
    <location>
        <begin position="31"/>
        <end position="46"/>
    </location>
</feature>
<protein>
    <submittedName>
        <fullName evidence="10">Uncharacterized protein</fullName>
    </submittedName>
</protein>
<evidence type="ECO:0000256" key="5">
    <source>
        <dbReference type="ARBA" id="ARBA00022702"/>
    </source>
</evidence>
<sequence length="94" mass="10491">MKMASFRAKNACFLLLVLIIFCREMFVEGRHLRSEPSSKKCSRQPDDNTTFKAPENGDHNIGSGQERSSKVENIDDFRPTEPGHSPGAGHSIQT</sequence>
<keyword evidence="6 9" id="KW-0732">Signal</keyword>